<dbReference type="PANTHER" id="PTHR11129">
    <property type="entry name" value="PROTEIN FARNESYLTRANSFERASE ALPHA SUBUNIT/RAB GERANYLGERANYL TRANSFERASE ALPHA SUBUNIT"/>
    <property type="match status" value="1"/>
</dbReference>
<protein>
    <recommendedName>
        <fullName evidence="6">Protein prenyltransferase alpha subunit repeat-containing protein 1</fullName>
    </recommendedName>
</protein>
<evidence type="ECO:0000256" key="1">
    <source>
        <dbReference type="ARBA" id="ARBA00006734"/>
    </source>
</evidence>
<accession>A0A2A4JMZ2</accession>
<dbReference type="Pfam" id="PF01239">
    <property type="entry name" value="PPTA"/>
    <property type="match status" value="3"/>
</dbReference>
<keyword evidence="4" id="KW-0677">Repeat</keyword>
<evidence type="ECO:0008006" key="6">
    <source>
        <dbReference type="Google" id="ProtNLM"/>
    </source>
</evidence>
<dbReference type="GO" id="GO:0005737">
    <property type="term" value="C:cytoplasm"/>
    <property type="evidence" value="ECO:0007669"/>
    <property type="project" value="TreeGrafter"/>
</dbReference>
<dbReference type="GO" id="GO:0008318">
    <property type="term" value="F:protein prenyltransferase activity"/>
    <property type="evidence" value="ECO:0007669"/>
    <property type="project" value="InterPro"/>
</dbReference>
<dbReference type="InterPro" id="IPR002088">
    <property type="entry name" value="Prenyl_trans_a"/>
</dbReference>
<dbReference type="PANTHER" id="PTHR11129:SF3">
    <property type="entry name" value="PROTEIN PRENYLTRANSFERASE ALPHA SUBUNIT REPEAT-CONTAINING PROTEIN 1"/>
    <property type="match status" value="1"/>
</dbReference>
<dbReference type="EMBL" id="NWSH01001071">
    <property type="protein sequence ID" value="PCG72770.1"/>
    <property type="molecule type" value="Genomic_DNA"/>
</dbReference>
<dbReference type="STRING" id="7102.A0A2A4JMZ2"/>
<sequence length="455" mass="54630">MDDHSNGLAEKIIKELNHVLAKPGLTEFDIVPLESNKNKSPVLFVETSVGLESWCVKHVYLYCYNELIEDFLTNPKRRLSRVSNLNFKRIAYLLNTTILLNPDVSTLWNKRREMMEKNFLEWVSELQFSRLVISRKPKCNEAFAYRRWILKDILKEEVVQPFQLIDAIISEEIDVCNMAADKCQNNYHCWDHRRWLHNTCREMQYDFNSTFFCFNEYKFIKDWTSKHVSDHSCFHYRQFCVKKLYEVDERWMVFEKMLEVDLRENLQKIVEAHLPNDPNVKPNKTCKKTIEDDDLIALVLGHCPGNCICSDVTYTCQKLELLFYELVSNDELLKYYKYHETLWYHRRFIVHEILETMYEYLGLERTNGQLVKKTLSAETMERRNNCVHFEVAELKEHHSKVEKLEIDWVYNCPLFKVLVKHEKELIKDRRKDSDKYAGRHEDYLKYVEGLDMHIK</sequence>
<evidence type="ECO:0000256" key="2">
    <source>
        <dbReference type="ARBA" id="ARBA00022602"/>
    </source>
</evidence>
<evidence type="ECO:0000313" key="5">
    <source>
        <dbReference type="EMBL" id="PCG72770.1"/>
    </source>
</evidence>
<keyword evidence="2" id="KW-0637">Prenyltransferase</keyword>
<dbReference type="Gene3D" id="1.25.40.120">
    <property type="entry name" value="Protein prenylyltransferase"/>
    <property type="match status" value="1"/>
</dbReference>
<dbReference type="AlphaFoldDB" id="A0A2A4JMZ2"/>
<dbReference type="SUPFAM" id="SSF48439">
    <property type="entry name" value="Protein prenylyltransferase"/>
    <property type="match status" value="1"/>
</dbReference>
<keyword evidence="3" id="KW-0808">Transferase</keyword>
<name>A0A2A4JMZ2_HELVI</name>
<evidence type="ECO:0000256" key="3">
    <source>
        <dbReference type="ARBA" id="ARBA00022679"/>
    </source>
</evidence>
<gene>
    <name evidence="5" type="ORF">B5V51_477</name>
</gene>
<reference evidence="5" key="1">
    <citation type="submission" date="2017-09" db="EMBL/GenBank/DDBJ databases">
        <title>Contemporary evolution of a Lepidopteran species, Heliothis virescens, in response to modern agricultural practices.</title>
        <authorList>
            <person name="Fritz M.L."/>
            <person name="Deyonke A.M."/>
            <person name="Papanicolaou A."/>
            <person name="Micinski S."/>
            <person name="Westbrook J."/>
            <person name="Gould F."/>
        </authorList>
    </citation>
    <scope>NUCLEOTIDE SEQUENCE [LARGE SCALE GENOMIC DNA]</scope>
    <source>
        <strain evidence="5">HvINT-</strain>
        <tissue evidence="5">Whole body</tissue>
    </source>
</reference>
<dbReference type="PROSITE" id="PS51147">
    <property type="entry name" value="PFTA"/>
    <property type="match status" value="1"/>
</dbReference>
<organism evidence="5">
    <name type="scientific">Heliothis virescens</name>
    <name type="common">Tobacco budworm moth</name>
    <dbReference type="NCBI Taxonomy" id="7102"/>
    <lineage>
        <taxon>Eukaryota</taxon>
        <taxon>Metazoa</taxon>
        <taxon>Ecdysozoa</taxon>
        <taxon>Arthropoda</taxon>
        <taxon>Hexapoda</taxon>
        <taxon>Insecta</taxon>
        <taxon>Pterygota</taxon>
        <taxon>Neoptera</taxon>
        <taxon>Endopterygota</taxon>
        <taxon>Lepidoptera</taxon>
        <taxon>Glossata</taxon>
        <taxon>Ditrysia</taxon>
        <taxon>Noctuoidea</taxon>
        <taxon>Noctuidae</taxon>
        <taxon>Heliothinae</taxon>
        <taxon>Heliothis</taxon>
    </lineage>
</organism>
<evidence type="ECO:0000256" key="4">
    <source>
        <dbReference type="ARBA" id="ARBA00022737"/>
    </source>
</evidence>
<proteinExistence type="inferred from homology"/>
<comment type="similarity">
    <text evidence="1">Belongs to the protein prenyltransferase subunit alpha family.</text>
</comment>
<comment type="caution">
    <text evidence="5">The sequence shown here is derived from an EMBL/GenBank/DDBJ whole genome shotgun (WGS) entry which is preliminary data.</text>
</comment>